<feature type="transmembrane region" description="Helical" evidence="6">
    <location>
        <begin position="264"/>
        <end position="286"/>
    </location>
</feature>
<feature type="transmembrane region" description="Helical" evidence="6">
    <location>
        <begin position="418"/>
        <end position="434"/>
    </location>
</feature>
<dbReference type="Proteomes" id="UP000320390">
    <property type="component" value="Chromosome"/>
</dbReference>
<dbReference type="PROSITE" id="PS50850">
    <property type="entry name" value="MFS"/>
    <property type="match status" value="1"/>
</dbReference>
<evidence type="ECO:0000313" key="9">
    <source>
        <dbReference type="Proteomes" id="UP000320390"/>
    </source>
</evidence>
<feature type="transmembrane region" description="Helical" evidence="6">
    <location>
        <begin position="70"/>
        <end position="95"/>
    </location>
</feature>
<dbReference type="InterPro" id="IPR036259">
    <property type="entry name" value="MFS_trans_sf"/>
</dbReference>
<dbReference type="RefSeq" id="WP_145197040.1">
    <property type="nucleotide sequence ID" value="NZ_CP036434.1"/>
</dbReference>
<evidence type="ECO:0000256" key="2">
    <source>
        <dbReference type="ARBA" id="ARBA00022448"/>
    </source>
</evidence>
<evidence type="ECO:0000256" key="3">
    <source>
        <dbReference type="ARBA" id="ARBA00022692"/>
    </source>
</evidence>
<keyword evidence="3 6" id="KW-0812">Transmembrane</keyword>
<feature type="transmembrane region" description="Helical" evidence="6">
    <location>
        <begin position="16"/>
        <end position="38"/>
    </location>
</feature>
<feature type="transmembrane region" description="Helical" evidence="6">
    <location>
        <begin position="298"/>
        <end position="316"/>
    </location>
</feature>
<keyword evidence="4 6" id="KW-1133">Transmembrane helix</keyword>
<evidence type="ECO:0000256" key="5">
    <source>
        <dbReference type="ARBA" id="ARBA00023136"/>
    </source>
</evidence>
<evidence type="ECO:0000256" key="1">
    <source>
        <dbReference type="ARBA" id="ARBA00004141"/>
    </source>
</evidence>
<keyword evidence="5 6" id="KW-0472">Membrane</keyword>
<protein>
    <submittedName>
        <fullName evidence="8">Tetracycline resistance protein, class B</fullName>
    </submittedName>
</protein>
<feature type="transmembrane region" description="Helical" evidence="6">
    <location>
        <begin position="107"/>
        <end position="125"/>
    </location>
</feature>
<comment type="subcellular location">
    <subcellularLocation>
        <location evidence="1">Membrane</location>
        <topology evidence="1">Multi-pass membrane protein</topology>
    </subcellularLocation>
</comment>
<dbReference type="SUPFAM" id="SSF103473">
    <property type="entry name" value="MFS general substrate transporter"/>
    <property type="match status" value="1"/>
</dbReference>
<dbReference type="InterPro" id="IPR011701">
    <property type="entry name" value="MFS"/>
</dbReference>
<feature type="transmembrane region" description="Helical" evidence="6">
    <location>
        <begin position="131"/>
        <end position="153"/>
    </location>
</feature>
<dbReference type="Pfam" id="PF07690">
    <property type="entry name" value="MFS_1"/>
    <property type="match status" value="1"/>
</dbReference>
<keyword evidence="9" id="KW-1185">Reference proteome</keyword>
<reference evidence="8 9" key="1">
    <citation type="submission" date="2019-02" db="EMBL/GenBank/DDBJ databases">
        <title>Deep-cultivation of Planctomycetes and their phenomic and genomic characterization uncovers novel biology.</title>
        <authorList>
            <person name="Wiegand S."/>
            <person name="Jogler M."/>
            <person name="Boedeker C."/>
            <person name="Pinto D."/>
            <person name="Vollmers J."/>
            <person name="Rivas-Marin E."/>
            <person name="Kohn T."/>
            <person name="Peeters S.H."/>
            <person name="Heuer A."/>
            <person name="Rast P."/>
            <person name="Oberbeckmann S."/>
            <person name="Bunk B."/>
            <person name="Jeske O."/>
            <person name="Meyerdierks A."/>
            <person name="Storesund J.E."/>
            <person name="Kallscheuer N."/>
            <person name="Luecker S."/>
            <person name="Lage O.M."/>
            <person name="Pohl T."/>
            <person name="Merkel B.J."/>
            <person name="Hornburger P."/>
            <person name="Mueller R.-W."/>
            <person name="Bruemmer F."/>
            <person name="Labrenz M."/>
            <person name="Spormann A.M."/>
            <person name="Op den Camp H."/>
            <person name="Overmann J."/>
            <person name="Amann R."/>
            <person name="Jetten M.S.M."/>
            <person name="Mascher T."/>
            <person name="Medema M.H."/>
            <person name="Devos D.P."/>
            <person name="Kaster A.-K."/>
            <person name="Ovreas L."/>
            <person name="Rohde M."/>
            <person name="Galperin M.Y."/>
            <person name="Jogler C."/>
        </authorList>
    </citation>
    <scope>NUCLEOTIDE SEQUENCE [LARGE SCALE GENOMIC DNA]</scope>
    <source>
        <strain evidence="8 9">Poly30</strain>
    </source>
</reference>
<dbReference type="PANTHER" id="PTHR23504:SF15">
    <property type="entry name" value="MAJOR FACILITATOR SUPERFAMILY (MFS) PROFILE DOMAIN-CONTAINING PROTEIN"/>
    <property type="match status" value="1"/>
</dbReference>
<evidence type="ECO:0000256" key="6">
    <source>
        <dbReference type="SAM" id="Phobius"/>
    </source>
</evidence>
<feature type="transmembrane region" description="Helical" evidence="6">
    <location>
        <begin position="328"/>
        <end position="347"/>
    </location>
</feature>
<dbReference type="Gene3D" id="1.20.1250.20">
    <property type="entry name" value="MFS general substrate transporter like domains"/>
    <property type="match status" value="1"/>
</dbReference>
<proteinExistence type="predicted"/>
<dbReference type="OrthoDB" id="9793283at2"/>
<evidence type="ECO:0000313" key="8">
    <source>
        <dbReference type="EMBL" id="QDV06661.1"/>
    </source>
</evidence>
<evidence type="ECO:0000259" key="7">
    <source>
        <dbReference type="PROSITE" id="PS50850"/>
    </source>
</evidence>
<dbReference type="AlphaFoldDB" id="A0A518ERE1"/>
<organism evidence="8 9">
    <name type="scientific">Saltatorellus ferox</name>
    <dbReference type="NCBI Taxonomy" id="2528018"/>
    <lineage>
        <taxon>Bacteria</taxon>
        <taxon>Pseudomonadati</taxon>
        <taxon>Planctomycetota</taxon>
        <taxon>Planctomycetia</taxon>
        <taxon>Planctomycetia incertae sedis</taxon>
        <taxon>Saltatorellus</taxon>
    </lineage>
</organism>
<sequence>MEPTSPIESSPRKPKVLGLIFLTVFLDMVGFSIIFPLFPKMLEWYVDREGAASAIGRLASWLQGIVNDDFAVIVLFGGILGSLYSGLQFLFAPIWGAVSDKIGRRPTLLFTLLGTALSYVIWFFAGTFALLVIARLVGGLMAGNISTASAAVADTHAGKDRAKGMGVLGAGIGLGFVVGPALGGLASGWDLTDAWASASSMGVNPFSGAATVAFGLAVINLLWAALRFPETKDMRPATAPPEHRRGINPFASLRRLTFPGVHTLNIAYFIYFTAFGAMEFTLVFLAAEHLGYGPRQNAYMFVFIGLTIAFVQGGIVRRLVPKVGERKVAWLGMALTVPGFIGIAAVTRVESAALLYASLALVSVGSSLVMPSFSSLASRYVPDDRQGFALGVFRSFGSLARVLGPLAGGLLYYGFGSYAPYALGAFVLLVPLALSKKLPEPVATPVSTPT</sequence>
<dbReference type="GO" id="GO:0022857">
    <property type="term" value="F:transmembrane transporter activity"/>
    <property type="evidence" value="ECO:0007669"/>
    <property type="project" value="InterPro"/>
</dbReference>
<dbReference type="InterPro" id="IPR020846">
    <property type="entry name" value="MFS_dom"/>
</dbReference>
<dbReference type="GO" id="GO:0016020">
    <property type="term" value="C:membrane"/>
    <property type="evidence" value="ECO:0007669"/>
    <property type="project" value="UniProtKB-SubCell"/>
</dbReference>
<dbReference type="PANTHER" id="PTHR23504">
    <property type="entry name" value="MAJOR FACILITATOR SUPERFAMILY DOMAIN-CONTAINING PROTEIN 10"/>
    <property type="match status" value="1"/>
</dbReference>
<name>A0A518ERE1_9BACT</name>
<feature type="transmembrane region" description="Helical" evidence="6">
    <location>
        <begin position="206"/>
        <end position="226"/>
    </location>
</feature>
<gene>
    <name evidence="8" type="primary">tetA</name>
    <name evidence="8" type="ORF">Poly30_21760</name>
</gene>
<accession>A0A518ERE1</accession>
<feature type="transmembrane region" description="Helical" evidence="6">
    <location>
        <begin position="353"/>
        <end position="376"/>
    </location>
</feature>
<dbReference type="EMBL" id="CP036434">
    <property type="protein sequence ID" value="QDV06661.1"/>
    <property type="molecule type" value="Genomic_DNA"/>
</dbReference>
<keyword evidence="2" id="KW-0813">Transport</keyword>
<feature type="transmembrane region" description="Helical" evidence="6">
    <location>
        <begin position="165"/>
        <end position="186"/>
    </location>
</feature>
<evidence type="ECO:0000256" key="4">
    <source>
        <dbReference type="ARBA" id="ARBA00022989"/>
    </source>
</evidence>
<feature type="domain" description="Major facilitator superfamily (MFS) profile" evidence="7">
    <location>
        <begin position="16"/>
        <end position="442"/>
    </location>
</feature>